<evidence type="ECO:0008006" key="3">
    <source>
        <dbReference type="Google" id="ProtNLM"/>
    </source>
</evidence>
<accession>A0ABV2LUY1</accession>
<protein>
    <recommendedName>
        <fullName evidence="3">CYTH domain-containing protein</fullName>
    </recommendedName>
</protein>
<organism evidence="1 2">
    <name type="scientific">Moheibacter stercoris</name>
    <dbReference type="NCBI Taxonomy" id="1628251"/>
    <lineage>
        <taxon>Bacteria</taxon>
        <taxon>Pseudomonadati</taxon>
        <taxon>Bacteroidota</taxon>
        <taxon>Flavobacteriia</taxon>
        <taxon>Flavobacteriales</taxon>
        <taxon>Weeksellaceae</taxon>
        <taxon>Moheibacter</taxon>
    </lineage>
</organism>
<evidence type="ECO:0000313" key="1">
    <source>
        <dbReference type="EMBL" id="MET3732365.1"/>
    </source>
</evidence>
<sequence>MNFKFHTSGNITQEFFKRGISNFLDAMQHVKHLPYGRNSDRKNFLLVLEENKGTCSSKHALLQELAIENEFLEVKLMMGLFEMNGTSYPRIQKTLEANGLNYIPEAHNYLKIKGEIYDCTSSTSHSKDFSPYLIQEIEIQPSDVTERKIQIHQEFLKSWCSKKGFDFEQIWKIREQCIQNLSV</sequence>
<dbReference type="Proteomes" id="UP001549146">
    <property type="component" value="Unassembled WGS sequence"/>
</dbReference>
<reference evidence="1 2" key="1">
    <citation type="submission" date="2024-06" db="EMBL/GenBank/DDBJ databases">
        <title>Genomic Encyclopedia of Type Strains, Phase IV (KMG-IV): sequencing the most valuable type-strain genomes for metagenomic binning, comparative biology and taxonomic classification.</title>
        <authorList>
            <person name="Goeker M."/>
        </authorList>
    </citation>
    <scope>NUCLEOTIDE SEQUENCE [LARGE SCALE GENOMIC DNA]</scope>
    <source>
        <strain evidence="1 2">DSM 29388</strain>
    </source>
</reference>
<proteinExistence type="predicted"/>
<evidence type="ECO:0000313" key="2">
    <source>
        <dbReference type="Proteomes" id="UP001549146"/>
    </source>
</evidence>
<name>A0ABV2LUY1_9FLAO</name>
<gene>
    <name evidence="1" type="ORF">ABID46_001954</name>
</gene>
<dbReference type="RefSeq" id="WP_354509518.1">
    <property type="nucleotide sequence ID" value="NZ_JBEPMO010000011.1"/>
</dbReference>
<dbReference type="EMBL" id="JBEPMO010000011">
    <property type="protein sequence ID" value="MET3732365.1"/>
    <property type="molecule type" value="Genomic_DNA"/>
</dbReference>
<comment type="caution">
    <text evidence="1">The sequence shown here is derived from an EMBL/GenBank/DDBJ whole genome shotgun (WGS) entry which is preliminary data.</text>
</comment>
<keyword evidence="2" id="KW-1185">Reference proteome</keyword>